<dbReference type="Pfam" id="PF14013">
    <property type="entry name" value="MT0933_antitox"/>
    <property type="match status" value="1"/>
</dbReference>
<evidence type="ECO:0008006" key="4">
    <source>
        <dbReference type="Google" id="ProtNLM"/>
    </source>
</evidence>
<feature type="compositionally biased region" description="Basic and acidic residues" evidence="1">
    <location>
        <begin position="14"/>
        <end position="28"/>
    </location>
</feature>
<organism evidence="2 3">
    <name type="scientific">Catenulispora subtropica</name>
    <dbReference type="NCBI Taxonomy" id="450798"/>
    <lineage>
        <taxon>Bacteria</taxon>
        <taxon>Bacillati</taxon>
        <taxon>Actinomycetota</taxon>
        <taxon>Actinomycetes</taxon>
        <taxon>Catenulisporales</taxon>
        <taxon>Catenulisporaceae</taxon>
        <taxon>Catenulispora</taxon>
    </lineage>
</organism>
<feature type="compositionally biased region" description="Low complexity" evidence="1">
    <location>
        <begin position="51"/>
        <end position="66"/>
    </location>
</feature>
<evidence type="ECO:0000313" key="3">
    <source>
        <dbReference type="Proteomes" id="UP001499854"/>
    </source>
</evidence>
<reference evidence="2 3" key="1">
    <citation type="journal article" date="2019" name="Int. J. Syst. Evol. Microbiol.">
        <title>The Global Catalogue of Microorganisms (GCM) 10K type strain sequencing project: providing services to taxonomists for standard genome sequencing and annotation.</title>
        <authorList>
            <consortium name="The Broad Institute Genomics Platform"/>
            <consortium name="The Broad Institute Genome Sequencing Center for Infectious Disease"/>
            <person name="Wu L."/>
            <person name="Ma J."/>
        </authorList>
    </citation>
    <scope>NUCLEOTIDE SEQUENCE [LARGE SCALE GENOMIC DNA]</scope>
    <source>
        <strain evidence="2 3">JCM 16013</strain>
    </source>
</reference>
<keyword evidence="3" id="KW-1185">Reference proteome</keyword>
<sequence>MGIFDVFKTKVNEAPDKASDLMDKKDEPSEAGTSVEDEASNMVSEGAPVSAVGEAAPGAGDEAAAAGGSGGMTQSIKDNVASGVEKAGDMAKSKTGGKYDDKIDSGVRKARDMLR</sequence>
<proteinExistence type="predicted"/>
<comment type="caution">
    <text evidence="2">The sequence shown here is derived from an EMBL/GenBank/DDBJ whole genome shotgun (WGS) entry which is preliminary data.</text>
</comment>
<evidence type="ECO:0000313" key="2">
    <source>
        <dbReference type="EMBL" id="GAA1953373.1"/>
    </source>
</evidence>
<evidence type="ECO:0000256" key="1">
    <source>
        <dbReference type="SAM" id="MobiDB-lite"/>
    </source>
</evidence>
<dbReference type="EMBL" id="BAAAQM010000002">
    <property type="protein sequence ID" value="GAA1953373.1"/>
    <property type="molecule type" value="Genomic_DNA"/>
</dbReference>
<feature type="compositionally biased region" description="Basic and acidic residues" evidence="1">
    <location>
        <begin position="86"/>
        <end position="115"/>
    </location>
</feature>
<accession>A0ABN2QLJ0</accession>
<gene>
    <name evidence="2" type="ORF">GCM10009838_05810</name>
</gene>
<name>A0ABN2QLJ0_9ACTN</name>
<dbReference type="RefSeq" id="WP_344655311.1">
    <property type="nucleotide sequence ID" value="NZ_BAAAQM010000002.1"/>
</dbReference>
<dbReference type="InterPro" id="IPR028037">
    <property type="entry name" value="Antitoxin_Rv0909/MT0933"/>
</dbReference>
<dbReference type="Proteomes" id="UP001499854">
    <property type="component" value="Unassembled WGS sequence"/>
</dbReference>
<feature type="region of interest" description="Disordered" evidence="1">
    <location>
        <begin position="14"/>
        <end position="115"/>
    </location>
</feature>
<protein>
    <recommendedName>
        <fullName evidence="4">Antitoxin</fullName>
    </recommendedName>
</protein>